<dbReference type="PANTHER" id="PTHR43065:SF48">
    <property type="entry name" value="HISTIDINE KINASE"/>
    <property type="match status" value="1"/>
</dbReference>
<evidence type="ECO:0000256" key="1">
    <source>
        <dbReference type="ARBA" id="ARBA00000085"/>
    </source>
</evidence>
<dbReference type="Pfam" id="PF00027">
    <property type="entry name" value="cNMP_binding"/>
    <property type="match status" value="1"/>
</dbReference>
<dbReference type="InterPro" id="IPR003594">
    <property type="entry name" value="HATPase_dom"/>
</dbReference>
<evidence type="ECO:0000313" key="6">
    <source>
        <dbReference type="Proteomes" id="UP000584867"/>
    </source>
</evidence>
<dbReference type="InterPro" id="IPR004358">
    <property type="entry name" value="Sig_transdc_His_kin-like_C"/>
</dbReference>
<evidence type="ECO:0000313" key="5">
    <source>
        <dbReference type="EMBL" id="MBB5064514.1"/>
    </source>
</evidence>
<dbReference type="AlphaFoldDB" id="A0A7W7ZRP1"/>
<proteinExistence type="predicted"/>
<keyword evidence="5" id="KW-0808">Transferase</keyword>
<accession>A0A7W7ZRP1</accession>
<dbReference type="Proteomes" id="UP000584867">
    <property type="component" value="Unassembled WGS sequence"/>
</dbReference>
<dbReference type="EMBL" id="JACHIO010000011">
    <property type="protein sequence ID" value="MBB5064514.1"/>
    <property type="molecule type" value="Genomic_DNA"/>
</dbReference>
<dbReference type="PRINTS" id="PR00344">
    <property type="entry name" value="BCTRLSENSOR"/>
</dbReference>
<dbReference type="GO" id="GO:0004673">
    <property type="term" value="F:protein histidine kinase activity"/>
    <property type="evidence" value="ECO:0007669"/>
    <property type="project" value="UniProtKB-EC"/>
</dbReference>
<dbReference type="SMART" id="SM00387">
    <property type="entry name" value="HATPase_c"/>
    <property type="match status" value="1"/>
</dbReference>
<dbReference type="InterPro" id="IPR005467">
    <property type="entry name" value="His_kinase_dom"/>
</dbReference>
<name>A0A7W7ZRP1_9BACT</name>
<dbReference type="PANTHER" id="PTHR43065">
    <property type="entry name" value="SENSOR HISTIDINE KINASE"/>
    <property type="match status" value="1"/>
</dbReference>
<dbReference type="CDD" id="cd00038">
    <property type="entry name" value="CAP_ED"/>
    <property type="match status" value="1"/>
</dbReference>
<comment type="caution">
    <text evidence="5">The sequence shown here is derived from an EMBL/GenBank/DDBJ whole genome shotgun (WGS) entry which is preliminary data.</text>
</comment>
<dbReference type="EC" id="2.7.13.3" evidence="2"/>
<reference evidence="5 6" key="1">
    <citation type="submission" date="2020-08" db="EMBL/GenBank/DDBJ databases">
        <title>Genomic Encyclopedia of Type Strains, Phase IV (KMG-V): Genome sequencing to study the core and pangenomes of soil and plant-associated prokaryotes.</title>
        <authorList>
            <person name="Whitman W."/>
        </authorList>
    </citation>
    <scope>NUCLEOTIDE SEQUENCE [LARGE SCALE GENOMIC DNA]</scope>
    <source>
        <strain evidence="5 6">X5P3</strain>
    </source>
</reference>
<dbReference type="Pfam" id="PF02518">
    <property type="entry name" value="HATPase_c"/>
    <property type="match status" value="1"/>
</dbReference>
<sequence length="488" mass="53284">MTPSAISTQPATSTLSPETIARLADVSILASLNETTLHCLDGATEIHLPAEEVLVQQGETSRFFWILLSGAIAISNTSNDGQEVMHHTMHQGVAFGEVQLLANIASAATYRAASDCELLQLDEEQFWLLMTSCPEVRKAILGNMAMRLAKLQATTFHQEKMASLGTLAAGLMHELNNPGAAARRASSQLRENLLRMHALTAKFSKTEMTYEQKQCMFDLQEFALGASLPQPLSSIEQADAEEALTTWMEASEIEDAWKMAPTLVSIGIQAQDLERARITFSGSMFSDSISWLVALISSMQLVGIVEESITRVTDLVQAVKSYAYEGRGEKQTIDVNASIHATLVILSHKIREKQLTLDKSFSPDLVNLQTECQGLNQIWTNLLDNAIDAAPQGGTLTIRTWTEQVRTGPQTAPRADICVLFRDNGPGIPPEIQSRIFDPFYTTKPVGVGTGLGLGIVFRIVEQCSGTLRFTSAPGDTEFVVRLPSTRA</sequence>
<evidence type="ECO:0000259" key="3">
    <source>
        <dbReference type="PROSITE" id="PS50042"/>
    </source>
</evidence>
<dbReference type="Gene3D" id="2.60.120.10">
    <property type="entry name" value="Jelly Rolls"/>
    <property type="match status" value="1"/>
</dbReference>
<dbReference type="InterPro" id="IPR018490">
    <property type="entry name" value="cNMP-bd_dom_sf"/>
</dbReference>
<dbReference type="InterPro" id="IPR036890">
    <property type="entry name" value="HATPase_C_sf"/>
</dbReference>
<protein>
    <recommendedName>
        <fullName evidence="2">histidine kinase</fullName>
        <ecNumber evidence="2">2.7.13.3</ecNumber>
    </recommendedName>
</protein>
<dbReference type="Gene3D" id="3.30.565.10">
    <property type="entry name" value="Histidine kinase-like ATPase, C-terminal domain"/>
    <property type="match status" value="1"/>
</dbReference>
<dbReference type="PROSITE" id="PS50109">
    <property type="entry name" value="HIS_KIN"/>
    <property type="match status" value="1"/>
</dbReference>
<organism evidence="5 6">
    <name type="scientific">Granulicella mallensis</name>
    <dbReference type="NCBI Taxonomy" id="940614"/>
    <lineage>
        <taxon>Bacteria</taxon>
        <taxon>Pseudomonadati</taxon>
        <taxon>Acidobacteriota</taxon>
        <taxon>Terriglobia</taxon>
        <taxon>Terriglobales</taxon>
        <taxon>Acidobacteriaceae</taxon>
        <taxon>Granulicella</taxon>
    </lineage>
</organism>
<evidence type="ECO:0000256" key="2">
    <source>
        <dbReference type="ARBA" id="ARBA00012438"/>
    </source>
</evidence>
<dbReference type="SMART" id="SM00100">
    <property type="entry name" value="cNMP"/>
    <property type="match status" value="1"/>
</dbReference>
<dbReference type="PROSITE" id="PS50042">
    <property type="entry name" value="CNMP_BINDING_3"/>
    <property type="match status" value="1"/>
</dbReference>
<dbReference type="InterPro" id="IPR000595">
    <property type="entry name" value="cNMP-bd_dom"/>
</dbReference>
<dbReference type="RefSeq" id="WP_184256473.1">
    <property type="nucleotide sequence ID" value="NZ_JACHIO010000011.1"/>
</dbReference>
<keyword evidence="5" id="KW-0418">Kinase</keyword>
<dbReference type="Gene3D" id="1.10.287.130">
    <property type="match status" value="1"/>
</dbReference>
<dbReference type="InterPro" id="IPR014710">
    <property type="entry name" value="RmlC-like_jellyroll"/>
</dbReference>
<comment type="catalytic activity">
    <reaction evidence="1">
        <text>ATP + protein L-histidine = ADP + protein N-phospho-L-histidine.</text>
        <dbReference type="EC" id="2.7.13.3"/>
    </reaction>
</comment>
<dbReference type="SUPFAM" id="SSF51206">
    <property type="entry name" value="cAMP-binding domain-like"/>
    <property type="match status" value="1"/>
</dbReference>
<dbReference type="SUPFAM" id="SSF55874">
    <property type="entry name" value="ATPase domain of HSP90 chaperone/DNA topoisomerase II/histidine kinase"/>
    <property type="match status" value="1"/>
</dbReference>
<feature type="domain" description="Cyclic nucleotide-binding" evidence="3">
    <location>
        <begin position="40"/>
        <end position="147"/>
    </location>
</feature>
<gene>
    <name evidence="5" type="ORF">HDF15_002872</name>
</gene>
<feature type="domain" description="Histidine kinase" evidence="4">
    <location>
        <begin position="300"/>
        <end position="487"/>
    </location>
</feature>
<evidence type="ECO:0000259" key="4">
    <source>
        <dbReference type="PROSITE" id="PS50109"/>
    </source>
</evidence>